<comment type="subcellular location">
    <subcellularLocation>
        <location evidence="1">Cell membrane</location>
        <topology evidence="1">Multi-pass membrane protein</topology>
    </subcellularLocation>
</comment>
<feature type="domain" description="Methyl-accepting transducer" evidence="11">
    <location>
        <begin position="380"/>
        <end position="616"/>
    </location>
</feature>
<dbReference type="PANTHER" id="PTHR32089">
    <property type="entry name" value="METHYL-ACCEPTING CHEMOTAXIS PROTEIN MCPB"/>
    <property type="match status" value="1"/>
</dbReference>
<protein>
    <submittedName>
        <fullName evidence="13">HAMP domain-containing protein</fullName>
    </submittedName>
</protein>
<evidence type="ECO:0000259" key="11">
    <source>
        <dbReference type="PROSITE" id="PS50111"/>
    </source>
</evidence>
<keyword evidence="6 10" id="KW-0472">Membrane</keyword>
<dbReference type="PROSITE" id="PS50885">
    <property type="entry name" value="HAMP"/>
    <property type="match status" value="1"/>
</dbReference>
<organism evidence="13 14">
    <name type="scientific">Calidifontibacillus erzurumensis</name>
    <dbReference type="NCBI Taxonomy" id="2741433"/>
    <lineage>
        <taxon>Bacteria</taxon>
        <taxon>Bacillati</taxon>
        <taxon>Bacillota</taxon>
        <taxon>Bacilli</taxon>
        <taxon>Bacillales</taxon>
        <taxon>Bacillaceae</taxon>
        <taxon>Calidifontibacillus/Schinkia group</taxon>
        <taxon>Calidifontibacillus</taxon>
    </lineage>
</organism>
<dbReference type="EMBL" id="JABTTE010000003">
    <property type="protein sequence ID" value="NSL50918.1"/>
    <property type="molecule type" value="Genomic_DNA"/>
</dbReference>
<keyword evidence="14" id="KW-1185">Reference proteome</keyword>
<dbReference type="PROSITE" id="PS50111">
    <property type="entry name" value="CHEMOTAXIS_TRANSDUC_2"/>
    <property type="match status" value="1"/>
</dbReference>
<dbReference type="AlphaFoldDB" id="A0A8J8KBC6"/>
<keyword evidence="4 10" id="KW-0812">Transmembrane</keyword>
<dbReference type="CDD" id="cd12914">
    <property type="entry name" value="PDC1_DGC_like"/>
    <property type="match status" value="1"/>
</dbReference>
<proteinExistence type="inferred from homology"/>
<keyword evidence="2" id="KW-1003">Cell membrane</keyword>
<evidence type="ECO:0000256" key="8">
    <source>
        <dbReference type="ARBA" id="ARBA00029447"/>
    </source>
</evidence>
<comment type="similarity">
    <text evidence="8">Belongs to the methyl-accepting chemotaxis (MCP) protein family.</text>
</comment>
<gene>
    <name evidence="13" type="ORF">HR057_03950</name>
</gene>
<dbReference type="SMART" id="SM00304">
    <property type="entry name" value="HAMP"/>
    <property type="match status" value="1"/>
</dbReference>
<sequence length="673" mass="74052">MTEKKRFHLRSIRTKYISLFLLLSLIPLLIVSLMLGYFSSNTLIEKEKEAMSMLVANKAQAVDEWFQTQMDKLSIVAETEILKSMDNNRIFPLITVLNERSDVFETNFVVDKTGTVISHTNSKSIGSDYSDRSYVQAGLKGESSFSEVLISKATGNRIVVVATPIRSVTGEVVGVLAGSANFEVLVDTFLKEDISKSAFLTLVDAEKRLQVTSEEEAVGLTIKESNLDQSFKSTLEKSLLERGIASFTQSDESFLIAYAPIKTVGYGISIAMPENLVLKDSKSLQKYTYFIILLTSLITIILTYYVINKITKPILKVSIGMKRVAKGDLTVENMAVKTNDEIGELAESFNHMIVNSRELMAIAAQTAEEVSALSEELSANADQTNTATEQVVAAIQEVAGNAEKQTVEVDHNAKALEEVSQGVYRIVNSTKKVSELVSNTSSFAKIGGQSVYNTVQQMNFIHEIVKESNDKIKSLYERSKEVSSILDVITGIAEQTNLLSLNAAIEAARAGEHGKGFAVVANEVRQLAERSQQSAQEILAIVEGIQKDTESSVQIMARVTESVQMGVQVSNEAIQKFKQILESAEEIAPQIEEVSSIIEQMSAAVTQVSKTITDLAIIAKDNSLTAERVAQATEEQLAYMQEITASANTLSNRAEELNQILMRFQYNKSMNKN</sequence>
<evidence type="ECO:0000256" key="7">
    <source>
        <dbReference type="ARBA" id="ARBA00023224"/>
    </source>
</evidence>
<evidence type="ECO:0000313" key="14">
    <source>
        <dbReference type="Proteomes" id="UP000625804"/>
    </source>
</evidence>
<dbReference type="InterPro" id="IPR029151">
    <property type="entry name" value="Sensor-like_sf"/>
</dbReference>
<evidence type="ECO:0000256" key="6">
    <source>
        <dbReference type="ARBA" id="ARBA00023136"/>
    </source>
</evidence>
<dbReference type="GO" id="GO:0006935">
    <property type="term" value="P:chemotaxis"/>
    <property type="evidence" value="ECO:0007669"/>
    <property type="project" value="UniProtKB-KW"/>
</dbReference>
<keyword evidence="7 9" id="KW-0807">Transducer</keyword>
<dbReference type="Gene3D" id="6.10.340.10">
    <property type="match status" value="1"/>
</dbReference>
<dbReference type="Pfam" id="PF00015">
    <property type="entry name" value="MCPsignal"/>
    <property type="match status" value="1"/>
</dbReference>
<dbReference type="GO" id="GO:0005886">
    <property type="term" value="C:plasma membrane"/>
    <property type="evidence" value="ECO:0007669"/>
    <property type="project" value="UniProtKB-SubCell"/>
</dbReference>
<evidence type="ECO:0000256" key="2">
    <source>
        <dbReference type="ARBA" id="ARBA00022475"/>
    </source>
</evidence>
<evidence type="ECO:0000256" key="4">
    <source>
        <dbReference type="ARBA" id="ARBA00022692"/>
    </source>
</evidence>
<dbReference type="Proteomes" id="UP000625804">
    <property type="component" value="Unassembled WGS sequence"/>
</dbReference>
<dbReference type="Pfam" id="PF02743">
    <property type="entry name" value="dCache_1"/>
    <property type="match status" value="1"/>
</dbReference>
<dbReference type="CDD" id="cd11386">
    <property type="entry name" value="MCP_signal"/>
    <property type="match status" value="1"/>
</dbReference>
<evidence type="ECO:0000256" key="1">
    <source>
        <dbReference type="ARBA" id="ARBA00004651"/>
    </source>
</evidence>
<evidence type="ECO:0000259" key="12">
    <source>
        <dbReference type="PROSITE" id="PS50885"/>
    </source>
</evidence>
<reference evidence="13" key="1">
    <citation type="submission" date="2020-06" db="EMBL/GenBank/DDBJ databases">
        <title>A novel thermopfilic bacterium from Erzurum, Turkey.</title>
        <authorList>
            <person name="Adiguzel A."/>
            <person name="Ay H."/>
            <person name="Baltaci M.O."/>
        </authorList>
    </citation>
    <scope>NUCLEOTIDE SEQUENCE</scope>
    <source>
        <strain evidence="13">P2</strain>
    </source>
</reference>
<dbReference type="RefSeq" id="WP_173730122.1">
    <property type="nucleotide sequence ID" value="NZ_JABTTE010000003.1"/>
</dbReference>
<evidence type="ECO:0000256" key="9">
    <source>
        <dbReference type="PROSITE-ProRule" id="PRU00284"/>
    </source>
</evidence>
<evidence type="ECO:0000256" key="5">
    <source>
        <dbReference type="ARBA" id="ARBA00022989"/>
    </source>
</evidence>
<keyword evidence="3" id="KW-0145">Chemotaxis</keyword>
<keyword evidence="5 10" id="KW-1133">Transmembrane helix</keyword>
<feature type="transmembrane region" description="Helical" evidence="10">
    <location>
        <begin position="287"/>
        <end position="307"/>
    </location>
</feature>
<comment type="caution">
    <text evidence="13">The sequence shown here is derived from an EMBL/GenBank/DDBJ whole genome shotgun (WGS) entry which is preliminary data.</text>
</comment>
<evidence type="ECO:0000256" key="10">
    <source>
        <dbReference type="SAM" id="Phobius"/>
    </source>
</evidence>
<dbReference type="SMART" id="SM00283">
    <property type="entry name" value="MA"/>
    <property type="match status" value="1"/>
</dbReference>
<evidence type="ECO:0000256" key="3">
    <source>
        <dbReference type="ARBA" id="ARBA00022500"/>
    </source>
</evidence>
<dbReference type="SUPFAM" id="SSF58104">
    <property type="entry name" value="Methyl-accepting chemotaxis protein (MCP) signaling domain"/>
    <property type="match status" value="1"/>
</dbReference>
<dbReference type="SUPFAM" id="SSF103190">
    <property type="entry name" value="Sensory domain-like"/>
    <property type="match status" value="1"/>
</dbReference>
<evidence type="ECO:0000313" key="13">
    <source>
        <dbReference type="EMBL" id="NSL50918.1"/>
    </source>
</evidence>
<dbReference type="Pfam" id="PF00672">
    <property type="entry name" value="HAMP"/>
    <property type="match status" value="1"/>
</dbReference>
<dbReference type="Gene3D" id="3.30.450.20">
    <property type="entry name" value="PAS domain"/>
    <property type="match status" value="1"/>
</dbReference>
<dbReference type="InterPro" id="IPR003660">
    <property type="entry name" value="HAMP_dom"/>
</dbReference>
<dbReference type="GO" id="GO:0007165">
    <property type="term" value="P:signal transduction"/>
    <property type="evidence" value="ECO:0007669"/>
    <property type="project" value="UniProtKB-KW"/>
</dbReference>
<dbReference type="PANTHER" id="PTHR32089:SF112">
    <property type="entry name" value="LYSOZYME-LIKE PROTEIN-RELATED"/>
    <property type="match status" value="1"/>
</dbReference>
<dbReference type="Gene3D" id="1.10.287.950">
    <property type="entry name" value="Methyl-accepting chemotaxis protein"/>
    <property type="match status" value="1"/>
</dbReference>
<dbReference type="InterPro" id="IPR033479">
    <property type="entry name" value="dCache_1"/>
</dbReference>
<feature type="domain" description="HAMP" evidence="12">
    <location>
        <begin position="308"/>
        <end position="361"/>
    </location>
</feature>
<dbReference type="InterPro" id="IPR004089">
    <property type="entry name" value="MCPsignal_dom"/>
</dbReference>
<name>A0A8J8KBC6_9BACI</name>
<feature type="transmembrane region" description="Helical" evidence="10">
    <location>
        <begin position="16"/>
        <end position="38"/>
    </location>
</feature>
<dbReference type="CDD" id="cd06225">
    <property type="entry name" value="HAMP"/>
    <property type="match status" value="1"/>
</dbReference>
<accession>A0A8J8KBC6</accession>